<feature type="non-terminal residue" evidence="1">
    <location>
        <position position="1"/>
    </location>
</feature>
<evidence type="ECO:0000313" key="1">
    <source>
        <dbReference type="EMBL" id="SVC64717.1"/>
    </source>
</evidence>
<reference evidence="1" key="1">
    <citation type="submission" date="2018-05" db="EMBL/GenBank/DDBJ databases">
        <authorList>
            <person name="Lanie J.A."/>
            <person name="Ng W.-L."/>
            <person name="Kazmierczak K.M."/>
            <person name="Andrzejewski T.M."/>
            <person name="Davidsen T.M."/>
            <person name="Wayne K.J."/>
            <person name="Tettelin H."/>
            <person name="Glass J.I."/>
            <person name="Rusch D."/>
            <person name="Podicherti R."/>
            <person name="Tsui H.-C.T."/>
            <person name="Winkler M.E."/>
        </authorList>
    </citation>
    <scope>NUCLEOTIDE SEQUENCE</scope>
</reference>
<organism evidence="1">
    <name type="scientific">marine metagenome</name>
    <dbReference type="NCBI Taxonomy" id="408172"/>
    <lineage>
        <taxon>unclassified sequences</taxon>
        <taxon>metagenomes</taxon>
        <taxon>ecological metagenomes</taxon>
    </lineage>
</organism>
<protein>
    <submittedName>
        <fullName evidence="1">Uncharacterized protein</fullName>
    </submittedName>
</protein>
<gene>
    <name evidence="1" type="ORF">METZ01_LOCUS317571</name>
</gene>
<name>A0A382NWA1_9ZZZZ</name>
<proteinExistence type="predicted"/>
<feature type="non-terminal residue" evidence="1">
    <location>
        <position position="96"/>
    </location>
</feature>
<dbReference type="AlphaFoldDB" id="A0A382NWA1"/>
<sequence>VDEVDFHFKKVVKELRAVKHILLFKKGLLLFQGKIQPVREPVHKLAELVTQVPVGFLFQRTTLGNQADELPVPLHQTVTGRIGFFTDFLFILLFQQ</sequence>
<accession>A0A382NWA1</accession>
<dbReference type="EMBL" id="UINC01102809">
    <property type="protein sequence ID" value="SVC64717.1"/>
    <property type="molecule type" value="Genomic_DNA"/>
</dbReference>